<protein>
    <recommendedName>
        <fullName evidence="3 9">Gluconokinase</fullName>
        <ecNumber evidence="3 9">2.7.1.12</ecNumber>
    </recommendedName>
</protein>
<dbReference type="EMBL" id="JASSVS010000053">
    <property type="protein sequence ID" value="MDL0434098.1"/>
    <property type="molecule type" value="Genomic_DNA"/>
</dbReference>
<evidence type="ECO:0000256" key="4">
    <source>
        <dbReference type="ARBA" id="ARBA00022679"/>
    </source>
</evidence>
<evidence type="ECO:0000256" key="5">
    <source>
        <dbReference type="ARBA" id="ARBA00022741"/>
    </source>
</evidence>
<name>A0ABT7IK74_9GAMM</name>
<evidence type="ECO:0000256" key="7">
    <source>
        <dbReference type="ARBA" id="ARBA00022840"/>
    </source>
</evidence>
<comment type="pathway">
    <text evidence="1">Carbohydrate acid metabolism.</text>
</comment>
<evidence type="ECO:0000313" key="10">
    <source>
        <dbReference type="EMBL" id="MDL0434098.1"/>
    </source>
</evidence>
<proteinExistence type="inferred from homology"/>
<dbReference type="InterPro" id="IPR027417">
    <property type="entry name" value="P-loop_NTPase"/>
</dbReference>
<organism evidence="10 11">
    <name type="scientific">Marinobacter azerbaijanicus</name>
    <dbReference type="NCBI Taxonomy" id="3050455"/>
    <lineage>
        <taxon>Bacteria</taxon>
        <taxon>Pseudomonadati</taxon>
        <taxon>Pseudomonadota</taxon>
        <taxon>Gammaproteobacteria</taxon>
        <taxon>Pseudomonadales</taxon>
        <taxon>Marinobacteraceae</taxon>
        <taxon>Marinobacter</taxon>
    </lineage>
</organism>
<comment type="caution">
    <text evidence="10">The sequence shown here is derived from an EMBL/GenBank/DDBJ whole genome shotgun (WGS) entry which is preliminary data.</text>
</comment>
<comment type="catalytic activity">
    <reaction evidence="8 9">
        <text>D-gluconate + ATP = 6-phospho-D-gluconate + ADP + H(+)</text>
        <dbReference type="Rhea" id="RHEA:19433"/>
        <dbReference type="ChEBI" id="CHEBI:15378"/>
        <dbReference type="ChEBI" id="CHEBI:18391"/>
        <dbReference type="ChEBI" id="CHEBI:30616"/>
        <dbReference type="ChEBI" id="CHEBI:58759"/>
        <dbReference type="ChEBI" id="CHEBI:456216"/>
        <dbReference type="EC" id="2.7.1.12"/>
    </reaction>
</comment>
<evidence type="ECO:0000256" key="3">
    <source>
        <dbReference type="ARBA" id="ARBA00012054"/>
    </source>
</evidence>
<gene>
    <name evidence="10" type="ORF">QPM17_23485</name>
</gene>
<dbReference type="Proteomes" id="UP001227964">
    <property type="component" value="Unassembled WGS sequence"/>
</dbReference>
<sequence length="175" mass="19505">MKDGTHRIVVMGVSGSGKSCIGALLASRLGVTFIDGDDYHSPASIDKMANGIPLDDDDRREWLETLAGLIGDHRRRDASLVLACSALKRRYRDLLRRGDPELVFLFLEGQREQLRQRLAAREEHFFRGEAMLDSQLQDLEPPGEAEAVVCSIADTPDAIVKVFLKALPTSRRYDP</sequence>
<keyword evidence="7 9" id="KW-0067">ATP-binding</keyword>
<dbReference type="InterPro" id="IPR006001">
    <property type="entry name" value="Therm_gnt_kin"/>
</dbReference>
<evidence type="ECO:0000256" key="9">
    <source>
        <dbReference type="RuleBase" id="RU363066"/>
    </source>
</evidence>
<evidence type="ECO:0000256" key="2">
    <source>
        <dbReference type="ARBA" id="ARBA00008420"/>
    </source>
</evidence>
<keyword evidence="5 9" id="KW-0547">Nucleotide-binding</keyword>
<evidence type="ECO:0000256" key="8">
    <source>
        <dbReference type="ARBA" id="ARBA00048090"/>
    </source>
</evidence>
<dbReference type="NCBIfam" id="TIGR01313">
    <property type="entry name" value="therm_gnt_kin"/>
    <property type="match status" value="1"/>
</dbReference>
<dbReference type="PANTHER" id="PTHR43442:SF3">
    <property type="entry name" value="GLUCONOKINASE-RELATED"/>
    <property type="match status" value="1"/>
</dbReference>
<dbReference type="SUPFAM" id="SSF52540">
    <property type="entry name" value="P-loop containing nucleoside triphosphate hydrolases"/>
    <property type="match status" value="1"/>
</dbReference>
<evidence type="ECO:0000256" key="6">
    <source>
        <dbReference type="ARBA" id="ARBA00022777"/>
    </source>
</evidence>
<keyword evidence="4 9" id="KW-0808">Transferase</keyword>
<reference evidence="10 11" key="1">
    <citation type="submission" date="2023-06" db="EMBL/GenBank/DDBJ databases">
        <title>Marinobacter azerbaijanicus a moderately halophilic, isolated from Urmia Lake in Azerbaijan region of Iran.</title>
        <authorList>
            <person name="Sanchez-Porro C."/>
            <person name="Aghdam E.M."/>
            <person name="Saheb S.M."/>
            <person name="Tarhriz V."/>
            <person name="Kazemi E."/>
            <person name="Ammozegar M.A."/>
            <person name="Ventosa A."/>
            <person name="Hejazi M.S."/>
        </authorList>
    </citation>
    <scope>NUCLEOTIDE SEQUENCE [LARGE SCALE GENOMIC DNA]</scope>
    <source>
        <strain evidence="10 11">TBZ242</strain>
    </source>
</reference>
<evidence type="ECO:0000313" key="11">
    <source>
        <dbReference type="Proteomes" id="UP001227964"/>
    </source>
</evidence>
<dbReference type="EC" id="2.7.1.12" evidence="3 9"/>
<dbReference type="PANTHER" id="PTHR43442">
    <property type="entry name" value="GLUCONOKINASE-RELATED"/>
    <property type="match status" value="1"/>
</dbReference>
<accession>A0ABT7IK74</accession>
<dbReference type="Gene3D" id="3.40.50.300">
    <property type="entry name" value="P-loop containing nucleotide triphosphate hydrolases"/>
    <property type="match status" value="1"/>
</dbReference>
<dbReference type="CDD" id="cd02021">
    <property type="entry name" value="GntK"/>
    <property type="match status" value="1"/>
</dbReference>
<comment type="similarity">
    <text evidence="2 9">Belongs to the gluconokinase GntK/GntV family.</text>
</comment>
<dbReference type="GO" id="GO:0046316">
    <property type="term" value="F:gluconokinase activity"/>
    <property type="evidence" value="ECO:0007669"/>
    <property type="project" value="UniProtKB-EC"/>
</dbReference>
<dbReference type="Pfam" id="PF13671">
    <property type="entry name" value="AAA_33"/>
    <property type="match status" value="1"/>
</dbReference>
<dbReference type="RefSeq" id="WP_285394164.1">
    <property type="nucleotide sequence ID" value="NZ_JASSVS010000053.1"/>
</dbReference>
<keyword evidence="6 9" id="KW-0418">Kinase</keyword>
<keyword evidence="11" id="KW-1185">Reference proteome</keyword>
<evidence type="ECO:0000256" key="1">
    <source>
        <dbReference type="ARBA" id="ARBA00004761"/>
    </source>
</evidence>